<accession>A0A813IQQ2</accession>
<feature type="non-terminal residue" evidence="1">
    <location>
        <position position="1"/>
    </location>
</feature>
<name>A0A813IQQ2_POLGL</name>
<proteinExistence type="predicted"/>
<gene>
    <name evidence="1" type="ORF">PGLA2088_LOCUS11111</name>
</gene>
<feature type="non-terminal residue" evidence="1">
    <location>
        <position position="229"/>
    </location>
</feature>
<sequence>KVEGLLHCKDLLIQRFRGNTSSGASPPAWSDETTFRRSETTLGQTARELLQDLKQQGRGREVFICGKNTTLMSLLSEFKTRPHLAVVADAEEPGEVSVSCEHIGIVTLHNIFETILQAPVGFTEGSVTSPRQLHRQAGAVRLLDRRRLAAMAAKAQQLGEDEAEAVLSFLVTTQKAFAKSLILEEELLRLLCELQPQLVGRREELYSRGQMPSYVTLVLQGAIRVTSGE</sequence>
<dbReference type="Gene3D" id="3.10.580.10">
    <property type="entry name" value="CBS-domain"/>
    <property type="match status" value="1"/>
</dbReference>
<organism evidence="1 2">
    <name type="scientific">Polarella glacialis</name>
    <name type="common">Dinoflagellate</name>
    <dbReference type="NCBI Taxonomy" id="89957"/>
    <lineage>
        <taxon>Eukaryota</taxon>
        <taxon>Sar</taxon>
        <taxon>Alveolata</taxon>
        <taxon>Dinophyceae</taxon>
        <taxon>Suessiales</taxon>
        <taxon>Suessiaceae</taxon>
        <taxon>Polarella</taxon>
    </lineage>
</organism>
<protein>
    <submittedName>
        <fullName evidence="1">Uncharacterized protein</fullName>
    </submittedName>
</protein>
<comment type="caution">
    <text evidence="1">The sequence shown here is derived from an EMBL/GenBank/DDBJ whole genome shotgun (WGS) entry which is preliminary data.</text>
</comment>
<evidence type="ECO:0000313" key="1">
    <source>
        <dbReference type="EMBL" id="CAE8654602.1"/>
    </source>
</evidence>
<evidence type="ECO:0000313" key="2">
    <source>
        <dbReference type="Proteomes" id="UP000626109"/>
    </source>
</evidence>
<dbReference type="AlphaFoldDB" id="A0A813IQQ2"/>
<dbReference type="InterPro" id="IPR046342">
    <property type="entry name" value="CBS_dom_sf"/>
</dbReference>
<dbReference type="EMBL" id="CAJNNW010012726">
    <property type="protein sequence ID" value="CAE8654602.1"/>
    <property type="molecule type" value="Genomic_DNA"/>
</dbReference>
<reference evidence="1" key="1">
    <citation type="submission" date="2021-02" db="EMBL/GenBank/DDBJ databases">
        <authorList>
            <person name="Dougan E. K."/>
            <person name="Rhodes N."/>
            <person name="Thang M."/>
            <person name="Chan C."/>
        </authorList>
    </citation>
    <scope>NUCLEOTIDE SEQUENCE</scope>
</reference>
<dbReference type="Proteomes" id="UP000626109">
    <property type="component" value="Unassembled WGS sequence"/>
</dbReference>